<evidence type="ECO:0000313" key="2">
    <source>
        <dbReference type="EMBL" id="SMF41545.1"/>
    </source>
</evidence>
<dbReference type="RefSeq" id="WP_102623101.1">
    <property type="nucleotide sequence ID" value="NZ_BSQD01000006.1"/>
</dbReference>
<feature type="coiled-coil region" evidence="1">
    <location>
        <begin position="40"/>
        <end position="67"/>
    </location>
</feature>
<organism evidence="2 3">
    <name type="scientific">Trinickia caryophylli</name>
    <name type="common">Paraburkholderia caryophylli</name>
    <dbReference type="NCBI Taxonomy" id="28094"/>
    <lineage>
        <taxon>Bacteria</taxon>
        <taxon>Pseudomonadati</taxon>
        <taxon>Pseudomonadota</taxon>
        <taxon>Betaproteobacteria</taxon>
        <taxon>Burkholderiales</taxon>
        <taxon>Burkholderiaceae</taxon>
        <taxon>Trinickia</taxon>
    </lineage>
</organism>
<evidence type="ECO:0000256" key="1">
    <source>
        <dbReference type="SAM" id="Coils"/>
    </source>
</evidence>
<dbReference type="EMBL" id="FXAH01000006">
    <property type="protein sequence ID" value="SMF41545.1"/>
    <property type="molecule type" value="Genomic_DNA"/>
</dbReference>
<protein>
    <submittedName>
        <fullName evidence="2">Flagellar biosynthesis/type III secretory pathway protein FliH</fullName>
    </submittedName>
</protein>
<keyword evidence="2" id="KW-0282">Flagellum</keyword>
<dbReference type="Proteomes" id="UP000192911">
    <property type="component" value="Unassembled WGS sequence"/>
</dbReference>
<reference evidence="3" key="1">
    <citation type="submission" date="2017-04" db="EMBL/GenBank/DDBJ databases">
        <authorList>
            <person name="Varghese N."/>
            <person name="Submissions S."/>
        </authorList>
    </citation>
    <scope>NUCLEOTIDE SEQUENCE [LARGE SCALE GENOMIC DNA]</scope>
    <source>
        <strain evidence="3">Ballard 720</strain>
    </source>
</reference>
<keyword evidence="2" id="KW-0969">Cilium</keyword>
<keyword evidence="3" id="KW-1185">Reference proteome</keyword>
<gene>
    <name evidence="2" type="ORF">SAMN06295900_106388</name>
</gene>
<sequence>MNELPIRITRLAGPLPPEPVISADVVRRYFDAASIVEQAHAKAAAIVRAADEALREAEDEARRIRARAHEEGLADADETLAARRRALIDETVQWCVEEAALEEAIAARVERRLRELVCDALGAFLYQQDSADLLMRQIRAQLPRWLAHGKLTIRVAPDVREAVARACADTNVEVAADASLDAAHAVLDTPFVSVSFDIDADLRSVLGRLVQPTGEEDPP</sequence>
<name>A0A1X7EWI5_TRICW</name>
<keyword evidence="1" id="KW-0175">Coiled coil</keyword>
<accession>A0A1X7EWI5</accession>
<dbReference type="GeneID" id="95550768"/>
<proteinExistence type="predicted"/>
<dbReference type="STRING" id="28094.SAMN06295900_106388"/>
<dbReference type="AlphaFoldDB" id="A0A1X7EWI5"/>
<evidence type="ECO:0000313" key="3">
    <source>
        <dbReference type="Proteomes" id="UP000192911"/>
    </source>
</evidence>
<keyword evidence="2" id="KW-0966">Cell projection</keyword>